<accession>A0A1X1TI74</accession>
<dbReference type="Proteomes" id="UP000467385">
    <property type="component" value="Chromosome"/>
</dbReference>
<evidence type="ECO:0000313" key="1">
    <source>
        <dbReference type="EMBL" id="BBZ42644.1"/>
    </source>
</evidence>
<proteinExistence type="predicted"/>
<keyword evidence="2" id="KW-1185">Reference proteome</keyword>
<organism evidence="1 2">
    <name type="scientific">Mycobacterium conspicuum</name>
    <dbReference type="NCBI Taxonomy" id="44010"/>
    <lineage>
        <taxon>Bacteria</taxon>
        <taxon>Bacillati</taxon>
        <taxon>Actinomycetota</taxon>
        <taxon>Actinomycetes</taxon>
        <taxon>Mycobacteriales</taxon>
        <taxon>Mycobacteriaceae</taxon>
        <taxon>Mycobacterium</taxon>
    </lineage>
</organism>
<dbReference type="AlphaFoldDB" id="A0A1X1TI74"/>
<evidence type="ECO:0000313" key="2">
    <source>
        <dbReference type="Proteomes" id="UP000467385"/>
    </source>
</evidence>
<gene>
    <name evidence="1" type="ORF">MCNS_57070</name>
</gene>
<protein>
    <submittedName>
        <fullName evidence="1">Uncharacterized protein</fullName>
    </submittedName>
</protein>
<sequence length="194" mass="20704">MVTPTFDIGDNSRVRSIRTARSAHTKEPARYRLDVVAASAADAVCSAGGWLYDRAMAGWEVTVLLAGSCDARPLRILGADAADLDSGLDRTASTFHSLAVSAEAFAADERIRGTVLKALNHPLTEVALWGDGWPLAVSRGMDRVQHVLSAAARTFKGYALAAAGMGWETVDPTETMFYDMAACSPADFELIRLG</sequence>
<dbReference type="EMBL" id="AP022613">
    <property type="protein sequence ID" value="BBZ42644.1"/>
    <property type="molecule type" value="Genomic_DNA"/>
</dbReference>
<reference evidence="1 2" key="1">
    <citation type="journal article" date="2019" name="Emerg. Microbes Infect.">
        <title>Comprehensive subspecies identification of 175 nontuberculous mycobacteria species based on 7547 genomic profiles.</title>
        <authorList>
            <person name="Matsumoto Y."/>
            <person name="Kinjo T."/>
            <person name="Motooka D."/>
            <person name="Nabeya D."/>
            <person name="Jung N."/>
            <person name="Uechi K."/>
            <person name="Horii T."/>
            <person name="Iida T."/>
            <person name="Fujita J."/>
            <person name="Nakamura S."/>
        </authorList>
    </citation>
    <scope>NUCLEOTIDE SEQUENCE [LARGE SCALE GENOMIC DNA]</scope>
    <source>
        <strain evidence="1 2">JCM 14738</strain>
    </source>
</reference>
<dbReference type="RefSeq" id="WP_085232029.1">
    <property type="nucleotide sequence ID" value="NZ_AP022613.1"/>
</dbReference>
<name>A0A1X1TI74_9MYCO</name>
<dbReference type="STRING" id="44010.AWC00_07455"/>
<dbReference type="OrthoDB" id="4555700at2"/>